<comment type="caution">
    <text evidence="1">The sequence shown here is derived from an EMBL/GenBank/DDBJ whole genome shotgun (WGS) entry which is preliminary data.</text>
</comment>
<name>A0A318IVF4_9BURK</name>
<feature type="non-terminal residue" evidence="1">
    <location>
        <position position="1"/>
    </location>
</feature>
<reference evidence="1 2" key="1">
    <citation type="submission" date="2018-05" db="EMBL/GenBank/DDBJ databases">
        <title>Genomic Encyclopedia of Type Strains, Phase IV (KMG-IV): sequencing the most valuable type-strain genomes for metagenomic binning, comparative biology and taxonomic classification.</title>
        <authorList>
            <person name="Goeker M."/>
        </authorList>
    </citation>
    <scope>NUCLEOTIDE SEQUENCE [LARGE SCALE GENOMIC DNA]</scope>
    <source>
        <strain evidence="1 2">DSM 19792</strain>
    </source>
</reference>
<dbReference type="EMBL" id="QJKB01000013">
    <property type="protein sequence ID" value="PXX37927.1"/>
    <property type="molecule type" value="Genomic_DNA"/>
</dbReference>
<evidence type="ECO:0000313" key="1">
    <source>
        <dbReference type="EMBL" id="PXX37927.1"/>
    </source>
</evidence>
<dbReference type="Proteomes" id="UP000247792">
    <property type="component" value="Unassembled WGS sequence"/>
</dbReference>
<gene>
    <name evidence="1" type="ORF">DFR42_1131</name>
</gene>
<dbReference type="AlphaFoldDB" id="A0A318IVF4"/>
<feature type="non-terminal residue" evidence="1">
    <location>
        <position position="764"/>
    </location>
</feature>
<sequence length="764" mass="75927">VSNAAPSILSSTYDAATGVLSVSAVNIVGGDTIDVSKLSITGQGGSYTLTTANVTASSSTAFAVTLNAADKLAINGILNNNGTAAVDTTTFNLAAAASWDATTTSSADLTGNAVTVSNVTAPTITSATYDGTTHVFTVTGTNLVKTIGATNDVTISKLTITGEGGATYTLSTTGNVEITSATSFTFTLAGADIGGVDALLNKNGTSSASSATTYNLAVADDWNSVITGGNIQDLTGNGITVSNAAPSIISSTYDAATGVLSVTAVNIVGGDTIDVSKLSLVGQAGGSYTLTTANVTASSSTAFAVTLNAADKLAVNGLLNKTGTTAVDATTFNLAAAASWDATTTSSADLTGNAVTVSNVAAPMITSATYDVTTHILTVTGTGLVSTLGATNDITVTALTIKGEGAATRTLSTTGNVEVTSATSFAVTLAGADQAAVEALFNKNGTTSTGGTTYNLAAADDWDSVITGGNIAVTTAPITVSNVAVPTVTSAIYNANTGVLTVTGTGLTGLTGANNDIVANKFSLQGEGGASYTLTTTSNVEITSATSFTLTLSAADRLGANLIMNKNGTSSTSVNTYNLIAAEDWNAGADAAVVIADLTGNGITVTNVVAPTVTSATYNVATGVLVVTGNNFLSLTGAANDITANRIRFLGQGAFNYTLTDTANVDISSNTSFTMTMSANDKAQLALRLNKDGNSSTDSTTYNIGMLEDWNTGAATAVVIADLFGNFITVSGNNVAPVIGGVVAGQTVTETTTITPFAGVTITD</sequence>
<organism evidence="1 2">
    <name type="scientific">Undibacterium pigrum</name>
    <dbReference type="NCBI Taxonomy" id="401470"/>
    <lineage>
        <taxon>Bacteria</taxon>
        <taxon>Pseudomonadati</taxon>
        <taxon>Pseudomonadota</taxon>
        <taxon>Betaproteobacteria</taxon>
        <taxon>Burkholderiales</taxon>
        <taxon>Oxalobacteraceae</taxon>
        <taxon>Undibacterium</taxon>
    </lineage>
</organism>
<protein>
    <submittedName>
        <fullName evidence="1">Uncharacterized protein</fullName>
    </submittedName>
</protein>
<keyword evidence="2" id="KW-1185">Reference proteome</keyword>
<proteinExistence type="predicted"/>
<dbReference type="RefSeq" id="WP_211324414.1">
    <property type="nucleotide sequence ID" value="NZ_QJKB01000013.1"/>
</dbReference>
<accession>A0A318IVF4</accession>
<evidence type="ECO:0000313" key="2">
    <source>
        <dbReference type="Proteomes" id="UP000247792"/>
    </source>
</evidence>